<dbReference type="GO" id="GO:0005811">
    <property type="term" value="C:lipid droplet"/>
    <property type="evidence" value="ECO:0007669"/>
    <property type="project" value="EnsemblMetazoa"/>
</dbReference>
<dbReference type="Proteomes" id="UP000001070">
    <property type="component" value="Unassembled WGS sequence"/>
</dbReference>
<dbReference type="AlphaFoldDB" id="B4JA13"/>
<dbReference type="GO" id="GO:0055088">
    <property type="term" value="P:lipid homeostasis"/>
    <property type="evidence" value="ECO:0007669"/>
    <property type="project" value="EnsemblMetazoa"/>
</dbReference>
<dbReference type="OrthoDB" id="7398970at2759"/>
<gene>
    <name evidence="2" type="primary">Dgri\GH19802</name>
    <name evidence="2" type="ORF">Dgri_GH19802</name>
</gene>
<proteinExistence type="predicted"/>
<dbReference type="EMBL" id="CH916367">
    <property type="protein sequence ID" value="EDW02600.1"/>
    <property type="molecule type" value="Genomic_DNA"/>
</dbReference>
<feature type="compositionally biased region" description="Low complexity" evidence="1">
    <location>
        <begin position="21"/>
        <end position="30"/>
    </location>
</feature>
<feature type="compositionally biased region" description="Polar residues" evidence="1">
    <location>
        <begin position="80"/>
        <end position="89"/>
    </location>
</feature>
<evidence type="ECO:0000313" key="3">
    <source>
        <dbReference type="Proteomes" id="UP000001070"/>
    </source>
</evidence>
<name>B4JA13_DROGR</name>
<keyword evidence="3" id="KW-1185">Reference proteome</keyword>
<dbReference type="HOGENOM" id="CLU_1817775_0_0_1"/>
<evidence type="ECO:0000313" key="2">
    <source>
        <dbReference type="EMBL" id="EDW02600.1"/>
    </source>
</evidence>
<accession>B4JA13</accession>
<feature type="region of interest" description="Disordered" evidence="1">
    <location>
        <begin position="1"/>
        <end position="97"/>
    </location>
</feature>
<dbReference type="InParanoid" id="B4JA13"/>
<feature type="compositionally biased region" description="Polar residues" evidence="1">
    <location>
        <begin position="1"/>
        <end position="20"/>
    </location>
</feature>
<protein>
    <submittedName>
        <fullName evidence="2">GH19802</fullName>
    </submittedName>
</protein>
<reference evidence="2 3" key="1">
    <citation type="journal article" date="2007" name="Nature">
        <title>Evolution of genes and genomes on the Drosophila phylogeny.</title>
        <authorList>
            <consortium name="Drosophila 12 Genomes Consortium"/>
            <person name="Clark A.G."/>
            <person name="Eisen M.B."/>
            <person name="Smith D.R."/>
            <person name="Bergman C.M."/>
            <person name="Oliver B."/>
            <person name="Markow T.A."/>
            <person name="Kaufman T.C."/>
            <person name="Kellis M."/>
            <person name="Gelbart W."/>
            <person name="Iyer V.N."/>
            <person name="Pollard D.A."/>
            <person name="Sackton T.B."/>
            <person name="Larracuente A.M."/>
            <person name="Singh N.D."/>
            <person name="Abad J.P."/>
            <person name="Abt D.N."/>
            <person name="Adryan B."/>
            <person name="Aguade M."/>
            <person name="Akashi H."/>
            <person name="Anderson W.W."/>
            <person name="Aquadro C.F."/>
            <person name="Ardell D.H."/>
            <person name="Arguello R."/>
            <person name="Artieri C.G."/>
            <person name="Barbash D.A."/>
            <person name="Barker D."/>
            <person name="Barsanti P."/>
            <person name="Batterham P."/>
            <person name="Batzoglou S."/>
            <person name="Begun D."/>
            <person name="Bhutkar A."/>
            <person name="Blanco E."/>
            <person name="Bosak S.A."/>
            <person name="Bradley R.K."/>
            <person name="Brand A.D."/>
            <person name="Brent M.R."/>
            <person name="Brooks A.N."/>
            <person name="Brown R.H."/>
            <person name="Butlin R.K."/>
            <person name="Caggese C."/>
            <person name="Calvi B.R."/>
            <person name="Bernardo de Carvalho A."/>
            <person name="Caspi A."/>
            <person name="Castrezana S."/>
            <person name="Celniker S.E."/>
            <person name="Chang J.L."/>
            <person name="Chapple C."/>
            <person name="Chatterji S."/>
            <person name="Chinwalla A."/>
            <person name="Civetta A."/>
            <person name="Clifton S.W."/>
            <person name="Comeron J.M."/>
            <person name="Costello J.C."/>
            <person name="Coyne J.A."/>
            <person name="Daub J."/>
            <person name="David R.G."/>
            <person name="Delcher A.L."/>
            <person name="Delehaunty K."/>
            <person name="Do C.B."/>
            <person name="Ebling H."/>
            <person name="Edwards K."/>
            <person name="Eickbush T."/>
            <person name="Evans J.D."/>
            <person name="Filipski A."/>
            <person name="Findeiss S."/>
            <person name="Freyhult E."/>
            <person name="Fulton L."/>
            <person name="Fulton R."/>
            <person name="Garcia A.C."/>
            <person name="Gardiner A."/>
            <person name="Garfield D.A."/>
            <person name="Garvin B.E."/>
            <person name="Gibson G."/>
            <person name="Gilbert D."/>
            <person name="Gnerre S."/>
            <person name="Godfrey J."/>
            <person name="Good R."/>
            <person name="Gotea V."/>
            <person name="Gravely B."/>
            <person name="Greenberg A.J."/>
            <person name="Griffiths-Jones S."/>
            <person name="Gross S."/>
            <person name="Guigo R."/>
            <person name="Gustafson E.A."/>
            <person name="Haerty W."/>
            <person name="Hahn M.W."/>
            <person name="Halligan D.L."/>
            <person name="Halpern A.L."/>
            <person name="Halter G.M."/>
            <person name="Han M.V."/>
            <person name="Heger A."/>
            <person name="Hillier L."/>
            <person name="Hinrichs A.S."/>
            <person name="Holmes I."/>
            <person name="Hoskins R.A."/>
            <person name="Hubisz M.J."/>
            <person name="Hultmark D."/>
            <person name="Huntley M.A."/>
            <person name="Jaffe D.B."/>
            <person name="Jagadeeshan S."/>
            <person name="Jeck W.R."/>
            <person name="Johnson J."/>
            <person name="Jones C.D."/>
            <person name="Jordan W.C."/>
            <person name="Karpen G.H."/>
            <person name="Kataoka E."/>
            <person name="Keightley P.D."/>
            <person name="Kheradpour P."/>
            <person name="Kirkness E.F."/>
            <person name="Koerich L.B."/>
            <person name="Kristiansen K."/>
            <person name="Kudrna D."/>
            <person name="Kulathinal R.J."/>
            <person name="Kumar S."/>
            <person name="Kwok R."/>
            <person name="Lander E."/>
            <person name="Langley C.H."/>
            <person name="Lapoint R."/>
            <person name="Lazzaro B.P."/>
            <person name="Lee S.J."/>
            <person name="Levesque L."/>
            <person name="Li R."/>
            <person name="Lin C.F."/>
            <person name="Lin M.F."/>
            <person name="Lindblad-Toh K."/>
            <person name="Llopart A."/>
            <person name="Long M."/>
            <person name="Low L."/>
            <person name="Lozovsky E."/>
            <person name="Lu J."/>
            <person name="Luo M."/>
            <person name="Machado C.A."/>
            <person name="Makalowski W."/>
            <person name="Marzo M."/>
            <person name="Matsuda M."/>
            <person name="Matzkin L."/>
            <person name="McAllister B."/>
            <person name="McBride C.S."/>
            <person name="McKernan B."/>
            <person name="McKernan K."/>
            <person name="Mendez-Lago M."/>
            <person name="Minx P."/>
            <person name="Mollenhauer M.U."/>
            <person name="Montooth K."/>
            <person name="Mount S.M."/>
            <person name="Mu X."/>
            <person name="Myers E."/>
            <person name="Negre B."/>
            <person name="Newfeld S."/>
            <person name="Nielsen R."/>
            <person name="Noor M.A."/>
            <person name="O'Grady P."/>
            <person name="Pachter L."/>
            <person name="Papaceit M."/>
            <person name="Parisi M.J."/>
            <person name="Parisi M."/>
            <person name="Parts L."/>
            <person name="Pedersen J.S."/>
            <person name="Pesole G."/>
            <person name="Phillippy A.M."/>
            <person name="Ponting C.P."/>
            <person name="Pop M."/>
            <person name="Porcelli D."/>
            <person name="Powell J.R."/>
            <person name="Prohaska S."/>
            <person name="Pruitt K."/>
            <person name="Puig M."/>
            <person name="Quesneville H."/>
            <person name="Ram K.R."/>
            <person name="Rand D."/>
            <person name="Rasmussen M.D."/>
            <person name="Reed L.K."/>
            <person name="Reenan R."/>
            <person name="Reily A."/>
            <person name="Remington K.A."/>
            <person name="Rieger T.T."/>
            <person name="Ritchie M.G."/>
            <person name="Robin C."/>
            <person name="Rogers Y.H."/>
            <person name="Rohde C."/>
            <person name="Rozas J."/>
            <person name="Rubenfield M.J."/>
            <person name="Ruiz A."/>
            <person name="Russo S."/>
            <person name="Salzberg S.L."/>
            <person name="Sanchez-Gracia A."/>
            <person name="Saranga D.J."/>
            <person name="Sato H."/>
            <person name="Schaeffer S.W."/>
            <person name="Schatz M.C."/>
            <person name="Schlenke T."/>
            <person name="Schwartz R."/>
            <person name="Segarra C."/>
            <person name="Singh R.S."/>
            <person name="Sirot L."/>
            <person name="Sirota M."/>
            <person name="Sisneros N.B."/>
            <person name="Smith C.D."/>
            <person name="Smith T.F."/>
            <person name="Spieth J."/>
            <person name="Stage D.E."/>
            <person name="Stark A."/>
            <person name="Stephan W."/>
            <person name="Strausberg R.L."/>
            <person name="Strempel S."/>
            <person name="Sturgill D."/>
            <person name="Sutton G."/>
            <person name="Sutton G.G."/>
            <person name="Tao W."/>
            <person name="Teichmann S."/>
            <person name="Tobari Y.N."/>
            <person name="Tomimura Y."/>
            <person name="Tsolas J.M."/>
            <person name="Valente V.L."/>
            <person name="Venter E."/>
            <person name="Venter J.C."/>
            <person name="Vicario S."/>
            <person name="Vieira F.G."/>
            <person name="Vilella A.J."/>
            <person name="Villasante A."/>
            <person name="Walenz B."/>
            <person name="Wang J."/>
            <person name="Wasserman M."/>
            <person name="Watts T."/>
            <person name="Wilson D."/>
            <person name="Wilson R.K."/>
            <person name="Wing R.A."/>
            <person name="Wolfner M.F."/>
            <person name="Wong A."/>
            <person name="Wong G.K."/>
            <person name="Wu C.I."/>
            <person name="Wu G."/>
            <person name="Yamamoto D."/>
            <person name="Yang H.P."/>
            <person name="Yang S.P."/>
            <person name="Yorke J.A."/>
            <person name="Yoshida K."/>
            <person name="Zdobnov E."/>
            <person name="Zhang P."/>
            <person name="Zhang Y."/>
            <person name="Zimin A.V."/>
            <person name="Baldwin J."/>
            <person name="Abdouelleil A."/>
            <person name="Abdulkadir J."/>
            <person name="Abebe A."/>
            <person name="Abera B."/>
            <person name="Abreu J."/>
            <person name="Acer S.C."/>
            <person name="Aftuck L."/>
            <person name="Alexander A."/>
            <person name="An P."/>
            <person name="Anderson E."/>
            <person name="Anderson S."/>
            <person name="Arachi H."/>
            <person name="Azer M."/>
            <person name="Bachantsang P."/>
            <person name="Barry A."/>
            <person name="Bayul T."/>
            <person name="Berlin A."/>
            <person name="Bessette D."/>
            <person name="Bloom T."/>
            <person name="Blye J."/>
            <person name="Boguslavskiy L."/>
            <person name="Bonnet C."/>
            <person name="Boukhgalter B."/>
            <person name="Bourzgui I."/>
            <person name="Brown A."/>
            <person name="Cahill P."/>
            <person name="Channer S."/>
            <person name="Cheshatsang Y."/>
            <person name="Chuda L."/>
            <person name="Citroen M."/>
            <person name="Collymore A."/>
            <person name="Cooke P."/>
            <person name="Costello M."/>
            <person name="D'Aco K."/>
            <person name="Daza R."/>
            <person name="De Haan G."/>
            <person name="DeGray S."/>
            <person name="DeMaso C."/>
            <person name="Dhargay N."/>
            <person name="Dooley K."/>
            <person name="Dooley E."/>
            <person name="Doricent M."/>
            <person name="Dorje P."/>
            <person name="Dorjee K."/>
            <person name="Dupes A."/>
            <person name="Elong R."/>
            <person name="Falk J."/>
            <person name="Farina A."/>
            <person name="Faro S."/>
            <person name="Ferguson D."/>
            <person name="Fisher S."/>
            <person name="Foley C.D."/>
            <person name="Franke A."/>
            <person name="Friedrich D."/>
            <person name="Gadbois L."/>
            <person name="Gearin G."/>
            <person name="Gearin C.R."/>
            <person name="Giannoukos G."/>
            <person name="Goode T."/>
            <person name="Graham J."/>
            <person name="Grandbois E."/>
            <person name="Grewal S."/>
            <person name="Gyaltsen K."/>
            <person name="Hafez N."/>
            <person name="Hagos B."/>
            <person name="Hall J."/>
            <person name="Henson C."/>
            <person name="Hollinger A."/>
            <person name="Honan T."/>
            <person name="Huard M.D."/>
            <person name="Hughes L."/>
            <person name="Hurhula B."/>
            <person name="Husby M.E."/>
            <person name="Kamat A."/>
            <person name="Kanga B."/>
            <person name="Kashin S."/>
            <person name="Khazanovich D."/>
            <person name="Kisner P."/>
            <person name="Lance K."/>
            <person name="Lara M."/>
            <person name="Lee W."/>
            <person name="Lennon N."/>
            <person name="Letendre F."/>
            <person name="LeVine R."/>
            <person name="Lipovsky A."/>
            <person name="Liu X."/>
            <person name="Liu J."/>
            <person name="Liu S."/>
            <person name="Lokyitsang T."/>
            <person name="Lokyitsang Y."/>
            <person name="Lubonja R."/>
            <person name="Lui A."/>
            <person name="MacDonald P."/>
            <person name="Magnisalis V."/>
            <person name="Maru K."/>
            <person name="Matthews C."/>
            <person name="McCusker W."/>
            <person name="McDonough S."/>
            <person name="Mehta T."/>
            <person name="Meldrim J."/>
            <person name="Meneus L."/>
            <person name="Mihai O."/>
            <person name="Mihalev A."/>
            <person name="Mihova T."/>
            <person name="Mittelman R."/>
            <person name="Mlenga V."/>
            <person name="Montmayeur A."/>
            <person name="Mulrain L."/>
            <person name="Navidi A."/>
            <person name="Naylor J."/>
            <person name="Negash T."/>
            <person name="Nguyen T."/>
            <person name="Nguyen N."/>
            <person name="Nicol R."/>
            <person name="Norbu C."/>
            <person name="Norbu N."/>
            <person name="Novod N."/>
            <person name="O'Neill B."/>
            <person name="Osman S."/>
            <person name="Markiewicz E."/>
            <person name="Oyono O.L."/>
            <person name="Patti C."/>
            <person name="Phunkhang P."/>
            <person name="Pierre F."/>
            <person name="Priest M."/>
            <person name="Raghuraman S."/>
            <person name="Rege F."/>
            <person name="Reyes R."/>
            <person name="Rise C."/>
            <person name="Rogov P."/>
            <person name="Ross K."/>
            <person name="Ryan E."/>
            <person name="Settipalli S."/>
            <person name="Shea T."/>
            <person name="Sherpa N."/>
            <person name="Shi L."/>
            <person name="Shih D."/>
            <person name="Sparrow T."/>
            <person name="Spaulding J."/>
            <person name="Stalker J."/>
            <person name="Stange-Thomann N."/>
            <person name="Stavropoulos S."/>
            <person name="Stone C."/>
            <person name="Strader C."/>
            <person name="Tesfaye S."/>
            <person name="Thomson T."/>
            <person name="Thoulutsang Y."/>
            <person name="Thoulutsang D."/>
            <person name="Topham K."/>
            <person name="Topping I."/>
            <person name="Tsamla T."/>
            <person name="Vassiliev H."/>
            <person name="Vo A."/>
            <person name="Wangchuk T."/>
            <person name="Wangdi T."/>
            <person name="Weiand M."/>
            <person name="Wilkinson J."/>
            <person name="Wilson A."/>
            <person name="Yadav S."/>
            <person name="Young G."/>
            <person name="Yu Q."/>
            <person name="Zembek L."/>
            <person name="Zhong D."/>
            <person name="Zimmer A."/>
            <person name="Zwirko Z."/>
            <person name="Jaffe D.B."/>
            <person name="Alvarez P."/>
            <person name="Brockman W."/>
            <person name="Butler J."/>
            <person name="Chin C."/>
            <person name="Gnerre S."/>
            <person name="Grabherr M."/>
            <person name="Kleber M."/>
            <person name="Mauceli E."/>
            <person name="MacCallum I."/>
        </authorList>
    </citation>
    <scope>NUCLEOTIDE SEQUENCE [LARGE SCALE GENOMIC DNA]</scope>
    <source>
        <strain evidence="3">Tucson 15287-2541.00</strain>
    </source>
</reference>
<evidence type="ECO:0000256" key="1">
    <source>
        <dbReference type="SAM" id="MobiDB-lite"/>
    </source>
</evidence>
<sequence length="142" mass="15190">MKTQMYNNITAAANPESTSNSTPYTTSQPDSDPDPSTDNDNDNDNNTDDTDSSSTITVCQQQQQPQPQPQLPQQTEDHNATTTTISDICNPNPDHPTVETLTPATSSEDIFYSPIGSPNNFNSSLGTQALLKSAAINAAPCK</sequence>
<feature type="compositionally biased region" description="Acidic residues" evidence="1">
    <location>
        <begin position="31"/>
        <end position="51"/>
    </location>
</feature>
<organism evidence="3">
    <name type="scientific">Drosophila grimshawi</name>
    <name type="common">Hawaiian fruit fly</name>
    <name type="synonym">Idiomyia grimshawi</name>
    <dbReference type="NCBI Taxonomy" id="7222"/>
    <lineage>
        <taxon>Eukaryota</taxon>
        <taxon>Metazoa</taxon>
        <taxon>Ecdysozoa</taxon>
        <taxon>Arthropoda</taxon>
        <taxon>Hexapoda</taxon>
        <taxon>Insecta</taxon>
        <taxon>Pterygota</taxon>
        <taxon>Neoptera</taxon>
        <taxon>Endopterygota</taxon>
        <taxon>Diptera</taxon>
        <taxon>Brachycera</taxon>
        <taxon>Muscomorpha</taxon>
        <taxon>Ephydroidea</taxon>
        <taxon>Drosophilidae</taxon>
        <taxon>Drosophila</taxon>
        <taxon>Hawaiian Drosophila</taxon>
    </lineage>
</organism>
<dbReference type="eggNOG" id="ENOG502TA1K">
    <property type="taxonomic scope" value="Eukaryota"/>
</dbReference>
<dbReference type="OMA" id="HPRKSII"/>
<feature type="compositionally biased region" description="Low complexity" evidence="1">
    <location>
        <begin position="52"/>
        <end position="65"/>
    </location>
</feature>